<name>A0AB35K470_9GAMM</name>
<evidence type="ECO:0000313" key="2">
    <source>
        <dbReference type="Proteomes" id="UP001150055"/>
    </source>
</evidence>
<sequence length="119" mass="13674">MGRKDREEHWRSQEALAAKAEEVLLKVNKSGRKDKAWRAAVIAFISENSFCSDCAKRGFVSVAEWIVHANDPKEDRVLFWDRNNWISVCPPCHARITGNRPLKVLEPIKLGIDLYLVEK</sequence>
<dbReference type="AlphaFoldDB" id="A0AB35K470"/>
<dbReference type="RefSeq" id="WP_274579085.1">
    <property type="nucleotide sequence ID" value="NZ_JALNTG010000030.1"/>
</dbReference>
<evidence type="ECO:0008006" key="3">
    <source>
        <dbReference type="Google" id="ProtNLM"/>
    </source>
</evidence>
<evidence type="ECO:0000313" key="1">
    <source>
        <dbReference type="EMBL" id="MDD9320319.1"/>
    </source>
</evidence>
<organism evidence="1 2">
    <name type="scientific">Acinetobacter lactucae</name>
    <dbReference type="NCBI Taxonomy" id="1785128"/>
    <lineage>
        <taxon>Bacteria</taxon>
        <taxon>Pseudomonadati</taxon>
        <taxon>Pseudomonadota</taxon>
        <taxon>Gammaproteobacteria</taxon>
        <taxon>Moraxellales</taxon>
        <taxon>Moraxellaceae</taxon>
        <taxon>Acinetobacter</taxon>
        <taxon>Acinetobacter calcoaceticus/baumannii complex</taxon>
    </lineage>
</organism>
<reference evidence="1" key="1">
    <citation type="submission" date="2022-12" db="EMBL/GenBank/DDBJ databases">
        <title>Acinetobacter lactucae: Emerging opportunistic pathogenic species of genus Acinetobacter isolated from immunocompromised patients in clinical settings of India.</title>
        <authorList>
            <person name="Amar A.K."/>
            <person name="Sawant A.R."/>
            <person name="Meera M."/>
            <person name="Tomar A."/>
            <person name="Sistla S."/>
            <person name="Prashanth K."/>
        </authorList>
    </citation>
    <scope>NUCLEOTIDE SEQUENCE</scope>
    <source>
        <strain evidence="1">PKAL1828C</strain>
    </source>
</reference>
<protein>
    <recommendedName>
        <fullName evidence="3">HNH endonuclease</fullName>
    </recommendedName>
</protein>
<proteinExistence type="predicted"/>
<comment type="caution">
    <text evidence="1">The sequence shown here is derived from an EMBL/GenBank/DDBJ whole genome shotgun (WGS) entry which is preliminary data.</text>
</comment>
<gene>
    <name evidence="1" type="ORF">M0O54_09340</name>
</gene>
<accession>A0AB35K470</accession>
<dbReference type="Proteomes" id="UP001150055">
    <property type="component" value="Unassembled WGS sequence"/>
</dbReference>
<dbReference type="EMBL" id="JALNTG010000030">
    <property type="protein sequence ID" value="MDD9320319.1"/>
    <property type="molecule type" value="Genomic_DNA"/>
</dbReference>